<feature type="transmembrane region" description="Helical" evidence="3">
    <location>
        <begin position="281"/>
        <end position="301"/>
    </location>
</feature>
<comment type="similarity">
    <text evidence="2">Belongs to the major facilitator superfamily. Monocarboxylate porter (TC 2.A.1.13) family.</text>
</comment>
<dbReference type="InterPro" id="IPR011701">
    <property type="entry name" value="MFS"/>
</dbReference>
<dbReference type="InterPro" id="IPR020846">
    <property type="entry name" value="MFS_dom"/>
</dbReference>
<evidence type="ECO:0000256" key="1">
    <source>
        <dbReference type="ARBA" id="ARBA00004141"/>
    </source>
</evidence>
<evidence type="ECO:0000313" key="6">
    <source>
        <dbReference type="Proteomes" id="UP000226031"/>
    </source>
</evidence>
<evidence type="ECO:0000313" key="5">
    <source>
        <dbReference type="EMBL" id="PGH29411.1"/>
    </source>
</evidence>
<sequence length="441" mass="46138">MAAFQALSQPSGQVDSHLPSIPLSRLTGDDDATRPLQVTDPKPNGGYGWVVVCGCSVIAFWFVGTTYSWGVIQASLVAQGLTSTATLSFVGSVTVALNALLALVSTRFIRIFGARTTGMLGIVLLSAGEILSGFSTKNVGGLFFTTGVTMGIGVSFCFMVTSVTPAQYFSTKLGLANGIVYAGGGIGGSVISFAMNGLLSRLGPAWTFRIIGLVTLGTGLPAAWLVKERAPIRSNTFIEWHLFRNPTFLLIFTAGAIATFTLFVPPFFLPLYAHSLSLSPSVGAGLVAAFTFSSAIGRLGCGYLCDIIGPLNSLFLALFFSAISMLAIWPTSTTLAPLIVFAVVNGIANGGFFSTMPTVIGAIFGHARIGVVMGMVVTGWFGGYLMGAPVAGYLLQAYGGEDAGLSAYHPAIFFAGSMATAAAGLVLMMRLMLERRVFRKV</sequence>
<feature type="transmembrane region" description="Helical" evidence="3">
    <location>
        <begin position="206"/>
        <end position="226"/>
    </location>
</feature>
<keyword evidence="3" id="KW-0472">Membrane</keyword>
<feature type="transmembrane region" description="Helical" evidence="3">
    <location>
        <begin position="141"/>
        <end position="161"/>
    </location>
</feature>
<feature type="transmembrane region" description="Helical" evidence="3">
    <location>
        <begin position="371"/>
        <end position="395"/>
    </location>
</feature>
<evidence type="ECO:0000256" key="2">
    <source>
        <dbReference type="ARBA" id="ARBA00006727"/>
    </source>
</evidence>
<name>A0A2B7Z7T0_9EURO</name>
<feature type="transmembrane region" description="Helical" evidence="3">
    <location>
        <begin position="84"/>
        <end position="104"/>
    </location>
</feature>
<feature type="transmembrane region" description="Helical" evidence="3">
    <location>
        <begin position="247"/>
        <end position="269"/>
    </location>
</feature>
<comment type="subcellular location">
    <subcellularLocation>
        <location evidence="1">Membrane</location>
        <topology evidence="1">Multi-pass membrane protein</topology>
    </subcellularLocation>
</comment>
<dbReference type="SUPFAM" id="SSF103473">
    <property type="entry name" value="MFS general substrate transporter"/>
    <property type="match status" value="1"/>
</dbReference>
<dbReference type="GO" id="GO:0022857">
    <property type="term" value="F:transmembrane transporter activity"/>
    <property type="evidence" value="ECO:0007669"/>
    <property type="project" value="InterPro"/>
</dbReference>
<dbReference type="AlphaFoldDB" id="A0A2B7Z7T0"/>
<organism evidence="5 6">
    <name type="scientific">[Emmonsia] crescens</name>
    <dbReference type="NCBI Taxonomy" id="73230"/>
    <lineage>
        <taxon>Eukaryota</taxon>
        <taxon>Fungi</taxon>
        <taxon>Dikarya</taxon>
        <taxon>Ascomycota</taxon>
        <taxon>Pezizomycotina</taxon>
        <taxon>Eurotiomycetes</taxon>
        <taxon>Eurotiomycetidae</taxon>
        <taxon>Onygenales</taxon>
        <taxon>Ajellomycetaceae</taxon>
        <taxon>Emergomyces</taxon>
    </lineage>
</organism>
<dbReference type="GO" id="GO:0016020">
    <property type="term" value="C:membrane"/>
    <property type="evidence" value="ECO:0007669"/>
    <property type="project" value="UniProtKB-SubCell"/>
</dbReference>
<feature type="domain" description="Major facilitator superfamily (MFS) profile" evidence="4">
    <location>
        <begin position="247"/>
        <end position="441"/>
    </location>
</feature>
<dbReference type="InterPro" id="IPR036259">
    <property type="entry name" value="MFS_trans_sf"/>
</dbReference>
<proteinExistence type="inferred from homology"/>
<dbReference type="InterPro" id="IPR050327">
    <property type="entry name" value="Proton-linked_MCT"/>
</dbReference>
<evidence type="ECO:0000259" key="4">
    <source>
        <dbReference type="PROSITE" id="PS50850"/>
    </source>
</evidence>
<feature type="transmembrane region" description="Helical" evidence="3">
    <location>
        <begin position="338"/>
        <end position="364"/>
    </location>
</feature>
<gene>
    <name evidence="5" type="ORF">GX50_07833</name>
</gene>
<protein>
    <recommendedName>
        <fullName evidence="4">Major facilitator superfamily (MFS) profile domain-containing protein</fullName>
    </recommendedName>
</protein>
<dbReference type="Gene3D" id="1.20.1250.20">
    <property type="entry name" value="MFS general substrate transporter like domains"/>
    <property type="match status" value="2"/>
</dbReference>
<accession>A0A2B7Z7T0</accession>
<feature type="transmembrane region" description="Helical" evidence="3">
    <location>
        <begin position="116"/>
        <end position="135"/>
    </location>
</feature>
<reference evidence="5 6" key="1">
    <citation type="submission" date="2017-10" db="EMBL/GenBank/DDBJ databases">
        <title>Comparative genomics in systemic dimorphic fungi from Ajellomycetaceae.</title>
        <authorList>
            <person name="Munoz J.F."/>
            <person name="Mcewen J.G."/>
            <person name="Clay O.K."/>
            <person name="Cuomo C.A."/>
        </authorList>
    </citation>
    <scope>NUCLEOTIDE SEQUENCE [LARGE SCALE GENOMIC DNA]</scope>
    <source>
        <strain evidence="5 6">UAMH4076</strain>
    </source>
</reference>
<dbReference type="Proteomes" id="UP000226031">
    <property type="component" value="Unassembled WGS sequence"/>
</dbReference>
<keyword evidence="6" id="KW-1185">Reference proteome</keyword>
<keyword evidence="3" id="KW-1133">Transmembrane helix</keyword>
<dbReference type="PROSITE" id="PS50850">
    <property type="entry name" value="MFS"/>
    <property type="match status" value="1"/>
</dbReference>
<dbReference type="EMBL" id="PDND01000244">
    <property type="protein sequence ID" value="PGH29411.1"/>
    <property type="molecule type" value="Genomic_DNA"/>
</dbReference>
<dbReference type="PANTHER" id="PTHR11360:SF305">
    <property type="entry name" value="MAJOR FACILITATOR SUPERFAMILY (MFS) PROFILE DOMAIN-CONTAINING PROTEIN"/>
    <property type="match status" value="1"/>
</dbReference>
<feature type="transmembrane region" description="Helical" evidence="3">
    <location>
        <begin position="313"/>
        <end position="332"/>
    </location>
</feature>
<feature type="transmembrane region" description="Helical" evidence="3">
    <location>
        <begin position="173"/>
        <end position="194"/>
    </location>
</feature>
<comment type="caution">
    <text evidence="5">The sequence shown here is derived from an EMBL/GenBank/DDBJ whole genome shotgun (WGS) entry which is preliminary data.</text>
</comment>
<keyword evidence="3" id="KW-0812">Transmembrane</keyword>
<feature type="transmembrane region" description="Helical" evidence="3">
    <location>
        <begin position="407"/>
        <end position="433"/>
    </location>
</feature>
<dbReference type="PANTHER" id="PTHR11360">
    <property type="entry name" value="MONOCARBOXYLATE TRANSPORTER"/>
    <property type="match status" value="1"/>
</dbReference>
<dbReference type="VEuPathDB" id="FungiDB:EMCG_03701"/>
<dbReference type="Pfam" id="PF07690">
    <property type="entry name" value="MFS_1"/>
    <property type="match status" value="1"/>
</dbReference>
<evidence type="ECO:0000256" key="3">
    <source>
        <dbReference type="SAM" id="Phobius"/>
    </source>
</evidence>
<feature type="transmembrane region" description="Helical" evidence="3">
    <location>
        <begin position="46"/>
        <end position="64"/>
    </location>
</feature>